<gene>
    <name evidence="2" type="ORF">QTN89_28650</name>
</gene>
<sequence>MDSLFVSEDLMLRSIAKLRFTTRILLAGIFFIACCFAAIASFVESNRRNWEREQSRMFDDYAVRWNERSYIPNLDIEHTCSIPEWIVAYLPIDNRDIFYRVTTLDISLGPAHAEDFERCTEFSHVDTIRLGDFYDTDRLVAAFALFPRLKRVELLWTDSDQSGRSMIDAMANALPAVNVVSKSNE</sequence>
<evidence type="ECO:0000313" key="2">
    <source>
        <dbReference type="EMBL" id="MDM4019457.1"/>
    </source>
</evidence>
<reference evidence="2 3" key="1">
    <citation type="submission" date="2023-06" db="EMBL/GenBank/DDBJ databases">
        <title>Roseiconus lacunae JC819 isolated from Gulf of Mannar region, Tamil Nadu.</title>
        <authorList>
            <person name="Pk S."/>
            <person name="Ch S."/>
            <person name="Ch V.R."/>
        </authorList>
    </citation>
    <scope>NUCLEOTIDE SEQUENCE [LARGE SCALE GENOMIC DNA]</scope>
    <source>
        <strain evidence="2 3">JC819</strain>
    </source>
</reference>
<accession>A0ABT7PSI9</accession>
<evidence type="ECO:0000313" key="3">
    <source>
        <dbReference type="Proteomes" id="UP001239462"/>
    </source>
</evidence>
<proteinExistence type="predicted"/>
<dbReference type="RefSeq" id="WP_289167588.1">
    <property type="nucleotide sequence ID" value="NZ_JASZZN010000061.1"/>
</dbReference>
<evidence type="ECO:0000256" key="1">
    <source>
        <dbReference type="SAM" id="Phobius"/>
    </source>
</evidence>
<keyword evidence="1" id="KW-1133">Transmembrane helix</keyword>
<dbReference type="EMBL" id="JASZZN010000061">
    <property type="protein sequence ID" value="MDM4019457.1"/>
    <property type="molecule type" value="Genomic_DNA"/>
</dbReference>
<name>A0ABT7PSI9_9BACT</name>
<feature type="transmembrane region" description="Helical" evidence="1">
    <location>
        <begin position="20"/>
        <end position="43"/>
    </location>
</feature>
<comment type="caution">
    <text evidence="2">The sequence shown here is derived from an EMBL/GenBank/DDBJ whole genome shotgun (WGS) entry which is preliminary data.</text>
</comment>
<keyword evidence="3" id="KW-1185">Reference proteome</keyword>
<keyword evidence="1" id="KW-0812">Transmembrane</keyword>
<organism evidence="2 3">
    <name type="scientific">Roseiconus lacunae</name>
    <dbReference type="NCBI Taxonomy" id="2605694"/>
    <lineage>
        <taxon>Bacteria</taxon>
        <taxon>Pseudomonadati</taxon>
        <taxon>Planctomycetota</taxon>
        <taxon>Planctomycetia</taxon>
        <taxon>Pirellulales</taxon>
        <taxon>Pirellulaceae</taxon>
        <taxon>Roseiconus</taxon>
    </lineage>
</organism>
<evidence type="ECO:0008006" key="4">
    <source>
        <dbReference type="Google" id="ProtNLM"/>
    </source>
</evidence>
<protein>
    <recommendedName>
        <fullName evidence="4">Leucine Rich repeats (2 copies)</fullName>
    </recommendedName>
</protein>
<keyword evidence="1" id="KW-0472">Membrane</keyword>
<dbReference type="Proteomes" id="UP001239462">
    <property type="component" value="Unassembled WGS sequence"/>
</dbReference>